<dbReference type="Gene3D" id="2.40.170.20">
    <property type="entry name" value="TonB-dependent receptor, beta-barrel domain"/>
    <property type="match status" value="1"/>
</dbReference>
<feature type="domain" description="TonB-dependent receptor plug" evidence="15">
    <location>
        <begin position="58"/>
        <end position="166"/>
    </location>
</feature>
<keyword evidence="8 11" id="KW-0472">Membrane</keyword>
<dbReference type="GO" id="GO:0044718">
    <property type="term" value="P:siderophore transmembrane transport"/>
    <property type="evidence" value="ECO:0007669"/>
    <property type="project" value="TreeGrafter"/>
</dbReference>
<keyword evidence="5 11" id="KW-0812">Transmembrane</keyword>
<keyword evidence="10 11" id="KW-0998">Cell outer membrane</keyword>
<evidence type="ECO:0000256" key="4">
    <source>
        <dbReference type="ARBA" id="ARBA00022452"/>
    </source>
</evidence>
<dbReference type="STRING" id="641665.GCA_002104455_03272"/>
<dbReference type="InterPro" id="IPR036942">
    <property type="entry name" value="Beta-barrel_TonB_sf"/>
</dbReference>
<dbReference type="PROSITE" id="PS52016">
    <property type="entry name" value="TONB_DEPENDENT_REC_3"/>
    <property type="match status" value="1"/>
</dbReference>
<keyword evidence="4 11" id="KW-1134">Transmembrane beta strand</keyword>
<dbReference type="Pfam" id="PF07715">
    <property type="entry name" value="Plug"/>
    <property type="match status" value="1"/>
</dbReference>
<evidence type="ECO:0000256" key="11">
    <source>
        <dbReference type="PROSITE-ProRule" id="PRU01360"/>
    </source>
</evidence>
<dbReference type="InterPro" id="IPR037066">
    <property type="entry name" value="Plug_dom_sf"/>
</dbReference>
<dbReference type="Proteomes" id="UP000199297">
    <property type="component" value="Unassembled WGS sequence"/>
</dbReference>
<evidence type="ECO:0000259" key="14">
    <source>
        <dbReference type="Pfam" id="PF00593"/>
    </source>
</evidence>
<gene>
    <name evidence="16" type="ORF">SAMN05216262_10696</name>
</gene>
<dbReference type="GO" id="GO:0015344">
    <property type="term" value="F:siderophore uptake transmembrane transporter activity"/>
    <property type="evidence" value="ECO:0007669"/>
    <property type="project" value="TreeGrafter"/>
</dbReference>
<evidence type="ECO:0000256" key="12">
    <source>
        <dbReference type="RuleBase" id="RU003357"/>
    </source>
</evidence>
<evidence type="ECO:0000256" key="6">
    <source>
        <dbReference type="ARBA" id="ARBA00022729"/>
    </source>
</evidence>
<evidence type="ECO:0000256" key="13">
    <source>
        <dbReference type="SAM" id="SignalP"/>
    </source>
</evidence>
<keyword evidence="9" id="KW-0675">Receptor</keyword>
<evidence type="ECO:0000256" key="1">
    <source>
        <dbReference type="ARBA" id="ARBA00004571"/>
    </source>
</evidence>
<dbReference type="GO" id="GO:0009279">
    <property type="term" value="C:cell outer membrane"/>
    <property type="evidence" value="ECO:0007669"/>
    <property type="project" value="UniProtKB-SubCell"/>
</dbReference>
<dbReference type="Gene3D" id="2.170.130.10">
    <property type="entry name" value="TonB-dependent receptor, plug domain"/>
    <property type="match status" value="1"/>
</dbReference>
<organism evidence="16 17">
    <name type="scientific">Colwellia chukchiensis</name>
    <dbReference type="NCBI Taxonomy" id="641665"/>
    <lineage>
        <taxon>Bacteria</taxon>
        <taxon>Pseudomonadati</taxon>
        <taxon>Pseudomonadota</taxon>
        <taxon>Gammaproteobacteria</taxon>
        <taxon>Alteromonadales</taxon>
        <taxon>Colwelliaceae</taxon>
        <taxon>Colwellia</taxon>
    </lineage>
</organism>
<keyword evidence="17" id="KW-1185">Reference proteome</keyword>
<feature type="domain" description="TonB-dependent receptor-like beta-barrel" evidence="14">
    <location>
        <begin position="264"/>
        <end position="637"/>
    </location>
</feature>
<keyword evidence="7 12" id="KW-0798">TonB box</keyword>
<proteinExistence type="inferred from homology"/>
<evidence type="ECO:0000256" key="9">
    <source>
        <dbReference type="ARBA" id="ARBA00023170"/>
    </source>
</evidence>
<dbReference type="EMBL" id="FOBI01000006">
    <property type="protein sequence ID" value="SEL13521.1"/>
    <property type="molecule type" value="Genomic_DNA"/>
</dbReference>
<evidence type="ECO:0000256" key="5">
    <source>
        <dbReference type="ARBA" id="ARBA00022692"/>
    </source>
</evidence>
<accession>A0A1H7MQY2</accession>
<comment type="subcellular location">
    <subcellularLocation>
        <location evidence="1 11">Cell outer membrane</location>
        <topology evidence="1 11">Multi-pass membrane protein</topology>
    </subcellularLocation>
</comment>
<evidence type="ECO:0000256" key="3">
    <source>
        <dbReference type="ARBA" id="ARBA00022448"/>
    </source>
</evidence>
<dbReference type="AlphaFoldDB" id="A0A1H7MQY2"/>
<name>A0A1H7MQY2_9GAMM</name>
<evidence type="ECO:0000313" key="17">
    <source>
        <dbReference type="Proteomes" id="UP000199297"/>
    </source>
</evidence>
<dbReference type="InterPro" id="IPR000531">
    <property type="entry name" value="Beta-barrel_TonB"/>
</dbReference>
<keyword evidence="6 13" id="KW-0732">Signal</keyword>
<evidence type="ECO:0000313" key="16">
    <source>
        <dbReference type="EMBL" id="SEL13521.1"/>
    </source>
</evidence>
<feature type="signal peptide" evidence="13">
    <location>
        <begin position="1"/>
        <end position="27"/>
    </location>
</feature>
<evidence type="ECO:0000256" key="10">
    <source>
        <dbReference type="ARBA" id="ARBA00023237"/>
    </source>
</evidence>
<dbReference type="InterPro" id="IPR039426">
    <property type="entry name" value="TonB-dep_rcpt-like"/>
</dbReference>
<dbReference type="Pfam" id="PF00593">
    <property type="entry name" value="TonB_dep_Rec_b-barrel"/>
    <property type="match status" value="1"/>
</dbReference>
<protein>
    <submittedName>
        <fullName evidence="16">Iron complex outermembrane recepter protein</fullName>
    </submittedName>
</protein>
<dbReference type="PANTHER" id="PTHR30069">
    <property type="entry name" value="TONB-DEPENDENT OUTER MEMBRANE RECEPTOR"/>
    <property type="match status" value="1"/>
</dbReference>
<reference evidence="17" key="1">
    <citation type="submission" date="2016-10" db="EMBL/GenBank/DDBJ databases">
        <authorList>
            <person name="Varghese N."/>
            <person name="Submissions S."/>
        </authorList>
    </citation>
    <scope>NUCLEOTIDE SEQUENCE [LARGE SCALE GENOMIC DNA]</scope>
    <source>
        <strain evidence="17">CGMCC 1.9127</strain>
    </source>
</reference>
<evidence type="ECO:0000256" key="8">
    <source>
        <dbReference type="ARBA" id="ARBA00023136"/>
    </source>
</evidence>
<comment type="similarity">
    <text evidence="2">Belongs to the TonB-dependent receptor family. Hemoglobin/haptoglobin binding protein subfamily.</text>
</comment>
<sequence length="672" mass="75838">MVYRNSKLTIKTVCTSMLLAHSVVAYADEQDFSFDDEALLFSDIESVFTASKFTQKVTQAPARISIITAKEIQQYGYRSMVDILNTLPGFQTSYDRSYSYIGARGFGVLGDFNSRVLMLVDGHRVNENIYSGMLIDNGLIVNIDIIDRIEVVRGSGSALYGNNAFFAVINIMTKRGRDIQGVQAVASTGSQNTHSTTISYGDRFDNGVELLLSASLYESDGNDNIYYQEFDDPSTNHGHARNVDDEKNENVFAKISYGGLTLSGGYQKQQKTNPTGSYDTVFNSPITKAWEQTKFLDAKYQTLLSSGADINARLFYDEYRYTGHWAYDYSDAGDLSDIVNWQEISHGQWWGSELTVTKDLFENHRVTLGGEYRNNIKEKSVSWDIYETFLDINSTSYTWGLYLQDNIQVQDNLVINVGIRHDYFSEIDTSTTPRIAAIWNPITDTTLKLIYGTAYRAPNVYELYYDDEVTQKAPAQLSPETIDSLELILEQKLNANLNLVASLYQNKIEQLITLTTDSIDNLLVFKNQDDITAKGVEIELQGHWQSGWNTSLSYSYQNSEFDNNAMTVTNVPQTQVKFNLASPTLIAGFSAALSMQYESSRKTIQANNTDSYILANLTLLNTNVVNNLDLSIGIYNLFDEQYSFPGSEEHLQDQIAQDGRTFRLRFSYLLDI</sequence>
<feature type="chain" id="PRO_5011737566" evidence="13">
    <location>
        <begin position="28"/>
        <end position="672"/>
    </location>
</feature>
<dbReference type="SUPFAM" id="SSF56935">
    <property type="entry name" value="Porins"/>
    <property type="match status" value="1"/>
</dbReference>
<dbReference type="InterPro" id="IPR012910">
    <property type="entry name" value="Plug_dom"/>
</dbReference>
<dbReference type="PANTHER" id="PTHR30069:SF29">
    <property type="entry name" value="HEMOGLOBIN AND HEMOGLOBIN-HAPTOGLOBIN-BINDING PROTEIN 1-RELATED"/>
    <property type="match status" value="1"/>
</dbReference>
<keyword evidence="3 11" id="KW-0813">Transport</keyword>
<dbReference type="CDD" id="cd01347">
    <property type="entry name" value="ligand_gated_channel"/>
    <property type="match status" value="1"/>
</dbReference>
<evidence type="ECO:0000256" key="7">
    <source>
        <dbReference type="ARBA" id="ARBA00023077"/>
    </source>
</evidence>
<evidence type="ECO:0000259" key="15">
    <source>
        <dbReference type="Pfam" id="PF07715"/>
    </source>
</evidence>
<evidence type="ECO:0000256" key="2">
    <source>
        <dbReference type="ARBA" id="ARBA00008143"/>
    </source>
</evidence>